<dbReference type="PANTHER" id="PTHR23119">
    <property type="entry name" value="DISCS LARGE"/>
    <property type="match status" value="1"/>
</dbReference>
<keyword evidence="15" id="KW-0175">Coiled coil</keyword>
<evidence type="ECO:0000256" key="16">
    <source>
        <dbReference type="ARBA" id="ARBA00023136"/>
    </source>
</evidence>
<dbReference type="FunFam" id="3.80.10.10:FF:000202">
    <property type="entry name" value="protein scribble homolog isoform X2"/>
    <property type="match status" value="1"/>
</dbReference>
<dbReference type="FunFam" id="3.80.10.10:FF:000036">
    <property type="entry name" value="protein scribble homolog isoform X1"/>
    <property type="match status" value="1"/>
</dbReference>
<organism evidence="26 27">
    <name type="scientific">Pan paniscus</name>
    <name type="common">Pygmy chimpanzee</name>
    <name type="synonym">Bonobo</name>
    <dbReference type="NCBI Taxonomy" id="9597"/>
    <lineage>
        <taxon>Eukaryota</taxon>
        <taxon>Metazoa</taxon>
        <taxon>Chordata</taxon>
        <taxon>Craniata</taxon>
        <taxon>Vertebrata</taxon>
        <taxon>Euteleostomi</taxon>
        <taxon>Mammalia</taxon>
        <taxon>Eutheria</taxon>
        <taxon>Euarchontoglires</taxon>
        <taxon>Primates</taxon>
        <taxon>Haplorrhini</taxon>
        <taxon>Catarrhini</taxon>
        <taxon>Hominidae</taxon>
        <taxon>Pan</taxon>
    </lineage>
</organism>
<dbReference type="GO" id="GO:0016080">
    <property type="term" value="P:synaptic vesicle targeting"/>
    <property type="evidence" value="ECO:0007669"/>
    <property type="project" value="Ensembl"/>
</dbReference>
<evidence type="ECO:0000256" key="17">
    <source>
        <dbReference type="ARBA" id="ARBA00023139"/>
    </source>
</evidence>
<dbReference type="GO" id="GO:0030859">
    <property type="term" value="P:polarized epithelial cell differentiation"/>
    <property type="evidence" value="ECO:0007669"/>
    <property type="project" value="Ensembl"/>
</dbReference>
<dbReference type="PANTHER" id="PTHR23119:SF57">
    <property type="entry name" value="PROTEIN SCRIBBLE HOMOLOG"/>
    <property type="match status" value="1"/>
</dbReference>
<feature type="compositionally biased region" description="Basic and acidic residues" evidence="24">
    <location>
        <begin position="831"/>
        <end position="843"/>
    </location>
</feature>
<keyword evidence="18" id="KW-0966">Cell projection</keyword>
<dbReference type="GO" id="GO:0043113">
    <property type="term" value="P:receptor clustering"/>
    <property type="evidence" value="ECO:0007669"/>
    <property type="project" value="TreeGrafter"/>
</dbReference>
<feature type="compositionally biased region" description="Low complexity" evidence="24">
    <location>
        <begin position="1412"/>
        <end position="1424"/>
    </location>
</feature>
<dbReference type="GO" id="GO:0048488">
    <property type="term" value="P:synaptic vesicle endocytosis"/>
    <property type="evidence" value="ECO:0007669"/>
    <property type="project" value="Ensembl"/>
</dbReference>
<dbReference type="OMA" id="HYTKRAR"/>
<dbReference type="SUPFAM" id="SSF50156">
    <property type="entry name" value="PDZ domain-like"/>
    <property type="match status" value="4"/>
</dbReference>
<keyword evidence="9" id="KW-0597">Phosphoprotein</keyword>
<dbReference type="CDD" id="cd06704">
    <property type="entry name" value="PDZ1_Scribble-like"/>
    <property type="match status" value="1"/>
</dbReference>
<dbReference type="InterPro" id="IPR032675">
    <property type="entry name" value="LRR_dom_sf"/>
</dbReference>
<feature type="compositionally biased region" description="Low complexity" evidence="24">
    <location>
        <begin position="537"/>
        <end position="556"/>
    </location>
</feature>
<evidence type="ECO:0000256" key="6">
    <source>
        <dbReference type="ARBA" id="ARBA00022473"/>
    </source>
</evidence>
<dbReference type="FunFam" id="2.30.42.10:FF:000074">
    <property type="entry name" value="protein scribble homolog isoform X2"/>
    <property type="match status" value="1"/>
</dbReference>
<evidence type="ECO:0000256" key="11">
    <source>
        <dbReference type="ARBA" id="ARBA00022737"/>
    </source>
</evidence>
<evidence type="ECO:0000256" key="20">
    <source>
        <dbReference type="ARBA" id="ARBA00034106"/>
    </source>
</evidence>
<evidence type="ECO:0000256" key="21">
    <source>
        <dbReference type="ARBA" id="ARBA00034110"/>
    </source>
</evidence>
<feature type="domain" description="PDZ" evidence="25">
    <location>
        <begin position="730"/>
        <end position="817"/>
    </location>
</feature>
<evidence type="ECO:0000256" key="10">
    <source>
        <dbReference type="ARBA" id="ARBA00022614"/>
    </source>
</evidence>
<dbReference type="Bgee" id="ENSPPAG00000029327">
    <property type="expression patterns" value="Expressed in testis and 6 other cell types or tissues"/>
</dbReference>
<proteinExistence type="inferred from homology"/>
<evidence type="ECO:0000256" key="5">
    <source>
        <dbReference type="ARBA" id="ARBA00007772"/>
    </source>
</evidence>
<dbReference type="GO" id="GO:0071896">
    <property type="term" value="P:protein localization to adherens junction"/>
    <property type="evidence" value="ECO:0007669"/>
    <property type="project" value="Ensembl"/>
</dbReference>
<dbReference type="SUPFAM" id="SSF52058">
    <property type="entry name" value="L domain-like"/>
    <property type="match status" value="2"/>
</dbReference>
<keyword evidence="6" id="KW-0217">Developmental protein</keyword>
<keyword evidence="16" id="KW-0472">Membrane</keyword>
<feature type="compositionally biased region" description="Acidic residues" evidence="24">
    <location>
        <begin position="1425"/>
        <end position="1435"/>
    </location>
</feature>
<dbReference type="SMART" id="SM00228">
    <property type="entry name" value="PDZ"/>
    <property type="match status" value="4"/>
</dbReference>
<evidence type="ECO:0000256" key="4">
    <source>
        <dbReference type="ARBA" id="ARBA00004536"/>
    </source>
</evidence>
<dbReference type="GO" id="GO:0034750">
    <property type="term" value="C:Scrib-APC-beta-catenin complex"/>
    <property type="evidence" value="ECO:0007669"/>
    <property type="project" value="Ensembl"/>
</dbReference>
<feature type="compositionally biased region" description="Basic and acidic residues" evidence="24">
    <location>
        <begin position="1464"/>
        <end position="1475"/>
    </location>
</feature>
<dbReference type="PROSITE" id="PS51450">
    <property type="entry name" value="LRR"/>
    <property type="match status" value="3"/>
</dbReference>
<protein>
    <recommendedName>
        <fullName evidence="22">Protein scribble homolog</fullName>
    </recommendedName>
    <alternativeName>
        <fullName evidence="23">Protein LAP4</fullName>
    </alternativeName>
</protein>
<dbReference type="Pfam" id="PF00595">
    <property type="entry name" value="PDZ"/>
    <property type="match status" value="4"/>
</dbReference>
<dbReference type="GO" id="GO:0019901">
    <property type="term" value="F:protein kinase binding"/>
    <property type="evidence" value="ECO:0007669"/>
    <property type="project" value="TreeGrafter"/>
</dbReference>
<evidence type="ECO:0000256" key="8">
    <source>
        <dbReference type="ARBA" id="ARBA00022490"/>
    </source>
</evidence>
<evidence type="ECO:0000256" key="19">
    <source>
        <dbReference type="ARBA" id="ARBA00023288"/>
    </source>
</evidence>
<feature type="compositionally biased region" description="Basic and acidic residues" evidence="24">
    <location>
        <begin position="1356"/>
        <end position="1368"/>
    </location>
</feature>
<keyword evidence="10" id="KW-0433">Leucine-rich repeat</keyword>
<dbReference type="SMART" id="SM00369">
    <property type="entry name" value="LRR_TYP"/>
    <property type="match status" value="11"/>
</dbReference>
<dbReference type="EMBL" id="AJFE02066490">
    <property type="status" value="NOT_ANNOTATED_CDS"/>
    <property type="molecule type" value="Genomic_DNA"/>
</dbReference>
<dbReference type="GO" id="GO:0001772">
    <property type="term" value="C:immunological synapse"/>
    <property type="evidence" value="ECO:0007669"/>
    <property type="project" value="Ensembl"/>
</dbReference>
<dbReference type="Pfam" id="PF23598">
    <property type="entry name" value="LRR_14"/>
    <property type="match status" value="1"/>
</dbReference>
<feature type="region of interest" description="Disordered" evidence="24">
    <location>
        <begin position="829"/>
        <end position="855"/>
    </location>
</feature>
<evidence type="ECO:0000256" key="15">
    <source>
        <dbReference type="ARBA" id="ARBA00023054"/>
    </source>
</evidence>
<dbReference type="GO" id="GO:0001921">
    <property type="term" value="P:positive regulation of receptor recycling"/>
    <property type="evidence" value="ECO:0007669"/>
    <property type="project" value="Ensembl"/>
</dbReference>
<feature type="compositionally biased region" description="Basic and acidic residues" evidence="24">
    <location>
        <begin position="1386"/>
        <end position="1398"/>
    </location>
</feature>
<keyword evidence="8" id="KW-0963">Cytoplasm</keyword>
<dbReference type="GO" id="GO:0043065">
    <property type="term" value="P:positive regulation of apoptotic process"/>
    <property type="evidence" value="ECO:0007669"/>
    <property type="project" value="Ensembl"/>
</dbReference>
<keyword evidence="11" id="KW-0677">Repeat</keyword>
<sequence>MLKCIPLWRCNRHVESVDKRHCSLQAVPEEIYRYSRSLEELLLDANQLRELPKPFFRLLNLRKLGLSDNEIQRLPPEVANFMQLVELDVSRNDIPEIPESIKFCKALEIADFSGNPLSRLPDGFTQLRSLAHLALNDVSLQALPGDVGNLANLVTLELRENLLKSLPASLSFLVKLEQLDLGGNDLEVLPDTLGALPNLRELWLDRNQLSALPPELGNLRRLVCLDVSENRLEELPAELGGLVLLTDLLLSQNLLRRLPDGIGQLKQLSILKVDQNRLCEVTEAIGDCENLSELILTENLLMALPRSLGKLTKLTNLNVDRNHLEALPPEIGGCVALSVLSLRDNRLAVLPPELAHTAELHVLDVAGNRLQSLPFALTHLNLKALWLAENQAQPMLRFQTEDDARTGEKVLTCYLLPQQPPPSLEDAGQQGSLSETWSDAPPSRVSVIQFLEAPIGDEDAEEAAAEKRGLQRRATPHPSELKVMKRSIEGRRSDACPCQPDSGSPLPAEEEKRLSAESGLSEDSRPSASTVSEAEPEGPSAEAQGGSQQEATTAGGEDTEEDYQEPTVHFAEDALLPGDDREIEEGQPEAPWTLPGGRQRLIRKDTPHYKKHFKISKLPQPEAVVALLQGMQPDGEGPVAPGGWHNGPHAPWAPQAQKEEEEEEEEEGSPREEEEEEEEEENRAEEEEASTEEEDKEGAVVSAPSVKGVSFDQANNLLIEPARIEEEELTLTILRQTGGLGISIAGGKGSTPYKGDDEGIFISRVSEEGPAARAGVRVGDKLLEVNGVALQGAEHHEAVEALRGAGTAVQMRVWRERMVEPENAVTITPLRPEDDYSPRERRGGGLRLPLLPPESPGPLRQRHVACLARSERGLGFSIAGGKGSTPYRAGDAGIFISRIAEGGAAHRAGTLQVGDRVLSINGVDVTEARHDHAVSLLTAASPTIALLLEREAGGPLPPSPLPHSSPPTAAVATTSTTTTSITTATPGEPGLPSLAPSLLAAALEGPYPVEEIRLPRAGGPLGLSIVGGSDHSSHPFGVQEPGVFISKVLPRGLAARSGLRVGDRILAVNGQDVRDATHQEAVSALLRPCLELSLLVRRDPAPPGLRELCIQKAPGERLGISIRGGARGHAGNPRDPTDEGIFISKVTPTGAAGRDGRLRVGLRLLEVNQQSLLGLTHGEAVQLLRSVGDTLTVLVCDGFEASTAAALEVSPGVIANPFAAGIGHRNSLESISSIDRELSPEGPGKVRGLPLLVLCSLCPQGRGLQPLKLDYRALAAVPSAGSVQRVPSGAAGGKMAESPCSPSGQQPPSPPSPDELPANVKQAYRAFAAVPTSHPPEDAPAQPPTPGPAASPEQLSFRERQKYFELEVRVPQAEGPPKRVSLVGADDLRKMQEEEARKLQQKRAQMLREAAEAGAEARLALDGETLGEEEQEDEQPPWASPSPTSRQSPASPPPPGGSAPVRTAKAERRHQERLRVQSPEPPAPERALSPAERRALEAEKRALWRAARMKSLEQDALRAQMVLSRSQEGRGTRGPLERLAEAPSPAPTPSPTPVEDLGPQTSTSPGRLPLSGKKFDYRAFAALPSSRPVYDIQVPAALSSLPTCPCPPGPQEEDGEVALVLLGRPSPGAVGPEDVALCSSRRPVRPGRRGLGPVPS</sequence>
<dbReference type="CDD" id="cd06701">
    <property type="entry name" value="PDZ4_Scribble-like"/>
    <property type="match status" value="1"/>
</dbReference>
<feature type="region of interest" description="Disordered" evidence="24">
    <location>
        <begin position="951"/>
        <end position="990"/>
    </location>
</feature>
<feature type="compositionally biased region" description="Low complexity" evidence="24">
    <location>
        <begin position="966"/>
        <end position="990"/>
    </location>
</feature>
<dbReference type="STRING" id="9597.ENSPPAP00000012382"/>
<feature type="region of interest" description="Disordered" evidence="24">
    <location>
        <begin position="1282"/>
        <end position="1317"/>
    </location>
</feature>
<feature type="compositionally biased region" description="Basic and acidic residues" evidence="24">
    <location>
        <begin position="1527"/>
        <end position="1540"/>
    </location>
</feature>
<dbReference type="GO" id="GO:0035591">
    <property type="term" value="F:signaling adaptor activity"/>
    <property type="evidence" value="ECO:0007669"/>
    <property type="project" value="Ensembl"/>
</dbReference>
<dbReference type="GO" id="GO:0035748">
    <property type="term" value="C:myelin sheath abaxonal region"/>
    <property type="evidence" value="ECO:0007669"/>
    <property type="project" value="Ensembl"/>
</dbReference>
<dbReference type="GO" id="GO:0045197">
    <property type="term" value="P:establishment or maintenance of epithelial cell apical/basal polarity"/>
    <property type="evidence" value="ECO:0007669"/>
    <property type="project" value="TreeGrafter"/>
</dbReference>
<dbReference type="FunFam" id="2.30.42.10:FF:000114">
    <property type="entry name" value="protein scribble homolog isoform X1"/>
    <property type="match status" value="1"/>
</dbReference>
<dbReference type="FunFam" id="3.80.10.10:FF:000072">
    <property type="entry name" value="protein scribble homolog isoform X1"/>
    <property type="match status" value="1"/>
</dbReference>
<dbReference type="GO" id="GO:0016477">
    <property type="term" value="P:cell migration"/>
    <property type="evidence" value="ECO:0007669"/>
    <property type="project" value="Ensembl"/>
</dbReference>
<evidence type="ECO:0000256" key="14">
    <source>
        <dbReference type="ARBA" id="ARBA00023018"/>
    </source>
</evidence>
<dbReference type="CDD" id="cd06703">
    <property type="entry name" value="PDZ2_Scribble-like"/>
    <property type="match status" value="1"/>
</dbReference>
<evidence type="ECO:0000256" key="7">
    <source>
        <dbReference type="ARBA" id="ARBA00022475"/>
    </source>
</evidence>
<evidence type="ECO:0000313" key="27">
    <source>
        <dbReference type="Proteomes" id="UP000240080"/>
    </source>
</evidence>
<feature type="domain" description="PDZ" evidence="25">
    <location>
        <begin position="1107"/>
        <end position="1195"/>
    </location>
</feature>
<dbReference type="GO" id="GO:0050918">
    <property type="term" value="P:positive chemotaxis"/>
    <property type="evidence" value="ECO:0007669"/>
    <property type="project" value="Ensembl"/>
</dbReference>
<evidence type="ECO:0000259" key="25">
    <source>
        <dbReference type="PROSITE" id="PS50106"/>
    </source>
</evidence>
<dbReference type="Proteomes" id="UP000240080">
    <property type="component" value="Chromosome 8"/>
</dbReference>
<evidence type="ECO:0000256" key="24">
    <source>
        <dbReference type="SAM" id="MobiDB-lite"/>
    </source>
</evidence>
<dbReference type="GO" id="GO:0060088">
    <property type="term" value="P:auditory receptor cell stereocilium organization"/>
    <property type="evidence" value="ECO:0007669"/>
    <property type="project" value="Ensembl"/>
</dbReference>
<evidence type="ECO:0000256" key="1">
    <source>
        <dbReference type="ARBA" id="ARBA00004202"/>
    </source>
</evidence>
<dbReference type="Ensembl" id="ENSPPAT00000035047.1">
    <property type="protein sequence ID" value="ENSPPAP00000012382.1"/>
    <property type="gene ID" value="ENSPPAG00000029327.1"/>
</dbReference>
<dbReference type="GO" id="GO:0035089">
    <property type="term" value="P:establishment of apical/basal cell polarity"/>
    <property type="evidence" value="ECO:0007669"/>
    <property type="project" value="Ensembl"/>
</dbReference>
<reference evidence="26 27" key="1">
    <citation type="journal article" date="2012" name="Nature">
        <title>The bonobo genome compared with the chimpanzee and human genomes.</title>
        <authorList>
            <person name="Prufer K."/>
            <person name="Munch K."/>
            <person name="Hellmann I."/>
            <person name="Akagi K."/>
            <person name="Miller J.R."/>
            <person name="Walenz B."/>
            <person name="Koren S."/>
            <person name="Sutton G."/>
            <person name="Kodira C."/>
            <person name="Winer R."/>
            <person name="Knight J.R."/>
            <person name="Mullikin J.C."/>
            <person name="Meader S.J."/>
            <person name="Ponting C.P."/>
            <person name="Lunter G."/>
            <person name="Higashino S."/>
            <person name="Hobolth A."/>
            <person name="Dutheil J."/>
            <person name="Karakoc E."/>
            <person name="Alkan C."/>
            <person name="Sajjadian S."/>
            <person name="Catacchio C.R."/>
            <person name="Ventura M."/>
            <person name="Marques-Bonet T."/>
            <person name="Eichler E.E."/>
            <person name="Andre C."/>
            <person name="Atencia R."/>
            <person name="Mugisha L."/>
            <person name="Junhold J."/>
            <person name="Patterson N."/>
            <person name="Siebauer M."/>
            <person name="Good J.M."/>
            <person name="Fischer A."/>
            <person name="Ptak S.E."/>
            <person name="Lachmann M."/>
            <person name="Symer D.E."/>
            <person name="Mailund T."/>
            <person name="Schierup M.H."/>
            <person name="Andres A.M."/>
            <person name="Kelso J."/>
            <person name="Paabo S."/>
        </authorList>
    </citation>
    <scope>NUCLEOTIDE SEQUENCE [LARGE SCALE GENOMIC DNA]</scope>
</reference>
<dbReference type="GO" id="GO:0098968">
    <property type="term" value="P:neurotransmitter receptor transport postsynaptic membrane to endosome"/>
    <property type="evidence" value="ECO:0007669"/>
    <property type="project" value="TreeGrafter"/>
</dbReference>
<evidence type="ECO:0000256" key="13">
    <source>
        <dbReference type="ARBA" id="ARBA00022949"/>
    </source>
</evidence>
<feature type="compositionally biased region" description="Basic and acidic residues" evidence="24">
    <location>
        <begin position="479"/>
        <end position="494"/>
    </location>
</feature>
<dbReference type="GO" id="GO:0005654">
    <property type="term" value="C:nucleoplasm"/>
    <property type="evidence" value="ECO:0007669"/>
    <property type="project" value="Ensembl"/>
</dbReference>
<dbReference type="GO" id="GO:0030027">
    <property type="term" value="C:lamellipodium"/>
    <property type="evidence" value="ECO:0007669"/>
    <property type="project" value="UniProtKB-SubCell"/>
</dbReference>
<feature type="region of interest" description="Disordered" evidence="24">
    <location>
        <begin position="1331"/>
        <end position="1494"/>
    </location>
</feature>
<keyword evidence="14" id="KW-0770">Synapse</keyword>
<dbReference type="Gene3D" id="3.80.10.10">
    <property type="entry name" value="Ribonuclease Inhibitor"/>
    <property type="match status" value="3"/>
</dbReference>
<dbReference type="GO" id="GO:0060561">
    <property type="term" value="P:apoptotic process involved in morphogenesis"/>
    <property type="evidence" value="ECO:0007669"/>
    <property type="project" value="Ensembl"/>
</dbReference>
<dbReference type="GO" id="GO:0042734">
    <property type="term" value="C:presynaptic membrane"/>
    <property type="evidence" value="ECO:0007669"/>
    <property type="project" value="Ensembl"/>
</dbReference>
<dbReference type="GO" id="GO:0045211">
    <property type="term" value="C:postsynaptic membrane"/>
    <property type="evidence" value="ECO:0007669"/>
    <property type="project" value="Ensembl"/>
</dbReference>
<dbReference type="GO" id="GO:0016323">
    <property type="term" value="C:basolateral plasma membrane"/>
    <property type="evidence" value="ECO:0007669"/>
    <property type="project" value="Ensembl"/>
</dbReference>
<dbReference type="CDD" id="cd06702">
    <property type="entry name" value="PDZ3_Scribble-like"/>
    <property type="match status" value="1"/>
</dbReference>
<dbReference type="Gene3D" id="2.30.42.10">
    <property type="match status" value="4"/>
</dbReference>
<dbReference type="GO" id="GO:0098609">
    <property type="term" value="P:cell-cell adhesion"/>
    <property type="evidence" value="ECO:0007669"/>
    <property type="project" value="Ensembl"/>
</dbReference>
<keyword evidence="17" id="KW-0564">Palmitate</keyword>
<evidence type="ECO:0000256" key="3">
    <source>
        <dbReference type="ARBA" id="ARBA00004510"/>
    </source>
</evidence>
<comment type="similarity">
    <text evidence="5">Belongs to the LAP (LRR and PDZ) protein family.</text>
</comment>
<dbReference type="SMART" id="SM00364">
    <property type="entry name" value="LRR_BAC"/>
    <property type="match status" value="10"/>
</dbReference>
<evidence type="ECO:0000313" key="26">
    <source>
        <dbReference type="Ensembl" id="ENSPPAP00000012382.1"/>
    </source>
</evidence>
<dbReference type="FunFam" id="2.30.42.10:FF:000041">
    <property type="entry name" value="protein scribble homolog isoform X1"/>
    <property type="match status" value="1"/>
</dbReference>
<dbReference type="GO" id="GO:0010718">
    <property type="term" value="P:positive regulation of epithelial to mesenchymal transition"/>
    <property type="evidence" value="ECO:0007669"/>
    <property type="project" value="Ensembl"/>
</dbReference>
<evidence type="ECO:0000256" key="9">
    <source>
        <dbReference type="ARBA" id="ARBA00022553"/>
    </source>
</evidence>
<dbReference type="GO" id="GO:0021747">
    <property type="term" value="P:cochlear nucleus development"/>
    <property type="evidence" value="ECO:0007669"/>
    <property type="project" value="Ensembl"/>
</dbReference>
<feature type="region of interest" description="Disordered" evidence="24">
    <location>
        <begin position="417"/>
        <end position="440"/>
    </location>
</feature>
<evidence type="ECO:0000256" key="12">
    <source>
        <dbReference type="ARBA" id="ARBA00022782"/>
    </source>
</evidence>
<keyword evidence="12" id="KW-0221">Differentiation</keyword>
<feature type="region of interest" description="Disordered" evidence="24">
    <location>
        <begin position="1522"/>
        <end position="1571"/>
    </location>
</feature>
<feature type="compositionally biased region" description="Pro residues" evidence="24">
    <location>
        <begin position="955"/>
        <end position="965"/>
    </location>
</feature>
<evidence type="ECO:0000256" key="2">
    <source>
        <dbReference type="ARBA" id="ARBA00004496"/>
    </source>
</evidence>
<feature type="region of interest" description="Disordered" evidence="24">
    <location>
        <begin position="459"/>
        <end position="600"/>
    </location>
</feature>
<dbReference type="InterPro" id="IPR001611">
    <property type="entry name" value="Leu-rich_rpt"/>
</dbReference>
<dbReference type="GO" id="GO:0005912">
    <property type="term" value="C:adherens junction"/>
    <property type="evidence" value="ECO:0007669"/>
    <property type="project" value="UniProtKB-SubCell"/>
</dbReference>
<dbReference type="Pfam" id="PF13855">
    <property type="entry name" value="LRR_8"/>
    <property type="match status" value="2"/>
</dbReference>
<feature type="compositionally biased region" description="Acidic residues" evidence="24">
    <location>
        <begin position="659"/>
        <end position="696"/>
    </location>
</feature>
<comment type="subcellular location">
    <subcellularLocation>
        <location evidence="4">Cell junction</location>
        <location evidence="4">Adherens junction</location>
    </subcellularLocation>
    <subcellularLocation>
        <location evidence="1">Cell membrane</location>
        <topology evidence="1">Peripheral membrane protein</topology>
    </subcellularLocation>
    <subcellularLocation>
        <location evidence="3">Cell projection</location>
        <location evidence="3">Lamellipodium</location>
    </subcellularLocation>
    <subcellularLocation>
        <location evidence="2">Cytoplasm</location>
    </subcellularLocation>
    <subcellularLocation>
        <location evidence="21">Postsynapse</location>
    </subcellularLocation>
    <subcellularLocation>
        <location evidence="20">Presynapse</location>
    </subcellularLocation>
</comment>
<reference evidence="26" key="3">
    <citation type="submission" date="2025-09" db="UniProtKB">
        <authorList>
            <consortium name="Ensembl"/>
        </authorList>
    </citation>
    <scope>IDENTIFICATION</scope>
</reference>
<feature type="compositionally biased region" description="Pro residues" evidence="24">
    <location>
        <begin position="1305"/>
        <end position="1314"/>
    </location>
</feature>
<keyword evidence="27" id="KW-1185">Reference proteome</keyword>
<dbReference type="GO" id="GO:0045930">
    <property type="term" value="P:negative regulation of mitotic cell cycle"/>
    <property type="evidence" value="ECO:0007669"/>
    <property type="project" value="Ensembl"/>
</dbReference>
<dbReference type="GO" id="GO:0001843">
    <property type="term" value="P:neural tube closure"/>
    <property type="evidence" value="ECO:0007669"/>
    <property type="project" value="Ensembl"/>
</dbReference>
<accession>A0A2R9AAA9</accession>
<dbReference type="GO" id="GO:0098887">
    <property type="term" value="P:neurotransmitter receptor transport, endosome to postsynaptic membrane"/>
    <property type="evidence" value="ECO:0007669"/>
    <property type="project" value="TreeGrafter"/>
</dbReference>
<dbReference type="InterPro" id="IPR001478">
    <property type="entry name" value="PDZ"/>
</dbReference>
<reference evidence="26" key="2">
    <citation type="submission" date="2025-08" db="UniProtKB">
        <authorList>
            <consortium name="Ensembl"/>
        </authorList>
    </citation>
    <scope>IDENTIFICATION</scope>
</reference>
<dbReference type="GO" id="GO:0001768">
    <property type="term" value="P:establishment of T cell polarity"/>
    <property type="evidence" value="ECO:0007669"/>
    <property type="project" value="Ensembl"/>
</dbReference>
<dbReference type="FunFam" id="3.80.10.10:FF:000064">
    <property type="entry name" value="Scribbled planar cell polarity protein"/>
    <property type="match status" value="1"/>
</dbReference>
<dbReference type="InterPro" id="IPR055414">
    <property type="entry name" value="LRR_R13L4/SHOC2-like"/>
</dbReference>
<dbReference type="GO" id="GO:0060603">
    <property type="term" value="P:mammary gland duct morphogenesis"/>
    <property type="evidence" value="ECO:0007669"/>
    <property type="project" value="Ensembl"/>
</dbReference>
<dbReference type="InterPro" id="IPR003591">
    <property type="entry name" value="Leu-rich_rpt_typical-subtyp"/>
</dbReference>
<evidence type="ECO:0000256" key="22">
    <source>
        <dbReference type="ARBA" id="ARBA00072775"/>
    </source>
</evidence>
<dbReference type="GO" id="GO:0042060">
    <property type="term" value="P:wound healing"/>
    <property type="evidence" value="ECO:0007669"/>
    <property type="project" value="Ensembl"/>
</dbReference>
<feature type="region of interest" description="Disordered" evidence="24">
    <location>
        <begin position="628"/>
        <end position="704"/>
    </location>
</feature>
<dbReference type="GO" id="GO:0032729">
    <property type="term" value="P:positive regulation of type II interferon production"/>
    <property type="evidence" value="ECO:0007669"/>
    <property type="project" value="Ensembl"/>
</dbReference>
<keyword evidence="19" id="KW-0449">Lipoprotein</keyword>
<dbReference type="PROSITE" id="PS50106">
    <property type="entry name" value="PDZ"/>
    <property type="match status" value="4"/>
</dbReference>
<dbReference type="GeneTree" id="ENSGT00940000154025"/>
<dbReference type="InterPro" id="IPR036034">
    <property type="entry name" value="PDZ_sf"/>
</dbReference>
<evidence type="ECO:0000256" key="23">
    <source>
        <dbReference type="ARBA" id="ARBA00083416"/>
    </source>
</evidence>
<evidence type="ECO:0000256" key="18">
    <source>
        <dbReference type="ARBA" id="ARBA00023273"/>
    </source>
</evidence>
<dbReference type="GO" id="GO:0044291">
    <property type="term" value="C:cell-cell contact zone"/>
    <property type="evidence" value="ECO:0007669"/>
    <property type="project" value="Ensembl"/>
</dbReference>
<dbReference type="GO" id="GO:0014069">
    <property type="term" value="C:postsynaptic density"/>
    <property type="evidence" value="ECO:0007669"/>
    <property type="project" value="TreeGrafter"/>
</dbReference>
<feature type="domain" description="PDZ" evidence="25">
    <location>
        <begin position="864"/>
        <end position="952"/>
    </location>
</feature>
<feature type="domain" description="PDZ" evidence="25">
    <location>
        <begin position="1011"/>
        <end position="1100"/>
    </location>
</feature>
<dbReference type="GO" id="GO:0008283">
    <property type="term" value="P:cell population proliferation"/>
    <property type="evidence" value="ECO:0007669"/>
    <property type="project" value="Ensembl"/>
</dbReference>
<keyword evidence="7" id="KW-1003">Cell membrane</keyword>
<dbReference type="GO" id="GO:0046007">
    <property type="term" value="P:negative regulation of activated T cell proliferation"/>
    <property type="evidence" value="ECO:0007669"/>
    <property type="project" value="Ensembl"/>
</dbReference>
<dbReference type="InterPro" id="IPR050614">
    <property type="entry name" value="Synaptic_Scaffolding_LAP-MAGUK"/>
</dbReference>
<dbReference type="FunFam" id="2.30.42.10:FF:000064">
    <property type="entry name" value="protein lap4 isoform X1"/>
    <property type="match status" value="1"/>
</dbReference>
<gene>
    <name evidence="26" type="primary">SCRIB</name>
</gene>
<name>A0A2R9AAA9_PANPA</name>
<dbReference type="GO" id="GO:0036342">
    <property type="term" value="P:post-anal tail morphogenesis"/>
    <property type="evidence" value="ECO:0007669"/>
    <property type="project" value="Ensembl"/>
</dbReference>
<keyword evidence="13" id="KW-0965">Cell junction</keyword>